<dbReference type="EC" id="4.2.1.1" evidence="7"/>
<dbReference type="AlphaFoldDB" id="A0A6I6GF35"/>
<dbReference type="InterPro" id="IPR015892">
    <property type="entry name" value="Carbonic_anhydrase_CS"/>
</dbReference>
<dbReference type="KEGG" id="fls:GLV81_01805"/>
<dbReference type="GO" id="GO:0015976">
    <property type="term" value="P:carbon utilization"/>
    <property type="evidence" value="ECO:0007669"/>
    <property type="project" value="InterPro"/>
</dbReference>
<keyword evidence="9" id="KW-1185">Reference proteome</keyword>
<dbReference type="Gene3D" id="3.40.1050.10">
    <property type="entry name" value="Carbonic anhydrase"/>
    <property type="match status" value="1"/>
</dbReference>
<evidence type="ECO:0000256" key="5">
    <source>
        <dbReference type="ARBA" id="ARBA00048348"/>
    </source>
</evidence>
<evidence type="ECO:0000256" key="3">
    <source>
        <dbReference type="ARBA" id="ARBA00022833"/>
    </source>
</evidence>
<dbReference type="CDD" id="cd00883">
    <property type="entry name" value="beta_CA_cladeA"/>
    <property type="match status" value="1"/>
</dbReference>
<comment type="function">
    <text evidence="7">Reversible hydration of carbon dioxide.</text>
</comment>
<organism evidence="8 9">
    <name type="scientific">Phnomibacter ginsenosidimutans</name>
    <dbReference type="NCBI Taxonomy" id="2676868"/>
    <lineage>
        <taxon>Bacteria</taxon>
        <taxon>Pseudomonadati</taxon>
        <taxon>Bacteroidota</taxon>
        <taxon>Chitinophagia</taxon>
        <taxon>Chitinophagales</taxon>
        <taxon>Chitinophagaceae</taxon>
        <taxon>Phnomibacter</taxon>
    </lineage>
</organism>
<keyword evidence="3 6" id="KW-0862">Zinc</keyword>
<reference evidence="8 9" key="1">
    <citation type="submission" date="2019-11" db="EMBL/GenBank/DDBJ databases">
        <authorList>
            <person name="Im W.T."/>
        </authorList>
    </citation>
    <scope>NUCLEOTIDE SEQUENCE [LARGE SCALE GENOMIC DNA]</scope>
    <source>
        <strain evidence="8 9">SB-02</strain>
    </source>
</reference>
<evidence type="ECO:0000313" key="8">
    <source>
        <dbReference type="EMBL" id="QGW27005.1"/>
    </source>
</evidence>
<dbReference type="Pfam" id="PF00484">
    <property type="entry name" value="Pro_CA"/>
    <property type="match status" value="1"/>
</dbReference>
<dbReference type="PANTHER" id="PTHR11002:SF76">
    <property type="entry name" value="CARBONIC ANHYDRASE"/>
    <property type="match status" value="1"/>
</dbReference>
<keyword evidence="4 7" id="KW-0456">Lyase</keyword>
<evidence type="ECO:0000313" key="9">
    <source>
        <dbReference type="Proteomes" id="UP000426027"/>
    </source>
</evidence>
<dbReference type="RefSeq" id="WP_157476319.1">
    <property type="nucleotide sequence ID" value="NZ_CP046566.1"/>
</dbReference>
<evidence type="ECO:0000256" key="1">
    <source>
        <dbReference type="ARBA" id="ARBA00006217"/>
    </source>
</evidence>
<feature type="binding site" evidence="6">
    <location>
        <position position="44"/>
    </location>
    <ligand>
        <name>Zn(2+)</name>
        <dbReference type="ChEBI" id="CHEBI:29105"/>
    </ligand>
</feature>
<proteinExistence type="inferred from homology"/>
<dbReference type="GO" id="GO:0008270">
    <property type="term" value="F:zinc ion binding"/>
    <property type="evidence" value="ECO:0007669"/>
    <property type="project" value="UniProtKB-UniRule"/>
</dbReference>
<comment type="similarity">
    <text evidence="1 7">Belongs to the beta-class carbonic anhydrase family.</text>
</comment>
<dbReference type="SUPFAM" id="SSF53056">
    <property type="entry name" value="beta-carbonic anhydrase, cab"/>
    <property type="match status" value="1"/>
</dbReference>
<dbReference type="InterPro" id="IPR001765">
    <property type="entry name" value="Carbonic_anhydrase"/>
</dbReference>
<dbReference type="SMART" id="SM00947">
    <property type="entry name" value="Pro_CA"/>
    <property type="match status" value="1"/>
</dbReference>
<dbReference type="FunFam" id="3.40.1050.10:FF:000001">
    <property type="entry name" value="Carbonic anhydrase"/>
    <property type="match status" value="1"/>
</dbReference>
<feature type="binding site" evidence="6">
    <location>
        <position position="42"/>
    </location>
    <ligand>
        <name>Zn(2+)</name>
        <dbReference type="ChEBI" id="CHEBI:29105"/>
    </ligand>
</feature>
<evidence type="ECO:0000256" key="7">
    <source>
        <dbReference type="RuleBase" id="RU003956"/>
    </source>
</evidence>
<protein>
    <recommendedName>
        <fullName evidence="7">Carbonic anhydrase</fullName>
        <ecNumber evidence="7">4.2.1.1</ecNumber>
    </recommendedName>
    <alternativeName>
        <fullName evidence="7">Carbonate dehydratase</fullName>
    </alternativeName>
</protein>
<dbReference type="InterPro" id="IPR036874">
    <property type="entry name" value="Carbonic_anhydrase_sf"/>
</dbReference>
<comment type="cofactor">
    <cofactor evidence="6">
        <name>Zn(2+)</name>
        <dbReference type="ChEBI" id="CHEBI:29105"/>
    </cofactor>
    <text evidence="6">Binds 1 zinc ion per subunit.</text>
</comment>
<name>A0A6I6GF35_9BACT</name>
<evidence type="ECO:0000256" key="4">
    <source>
        <dbReference type="ARBA" id="ARBA00023239"/>
    </source>
</evidence>
<sequence>MKSYEKLLLENKAWAKEMKDADPEYFKRLVGIQTPEFLWIGCSDSRVPANEITGTAPGEIFVQRNIANMVVHTDLNLLSVLEYAVVHLKVKHVIVCGHYGCGGVKAALSHHNLGIINKWLRNIKDVYRLHEDELAAIEDEDKRVDRMVELNVEEQVLNLAKTSIIQKMWKHEQRPILHGWVYSLANGILKPLVTMDANTHLDHIYEYDDL</sequence>
<dbReference type="PROSITE" id="PS00704">
    <property type="entry name" value="PROK_CO2_ANHYDRASE_1"/>
    <property type="match status" value="1"/>
</dbReference>
<gene>
    <name evidence="8" type="ORF">GLV81_01805</name>
</gene>
<dbReference type="GO" id="GO:0004089">
    <property type="term" value="F:carbonate dehydratase activity"/>
    <property type="evidence" value="ECO:0007669"/>
    <property type="project" value="UniProtKB-UniRule"/>
</dbReference>
<feature type="binding site" evidence="6">
    <location>
        <position position="98"/>
    </location>
    <ligand>
        <name>Zn(2+)</name>
        <dbReference type="ChEBI" id="CHEBI:29105"/>
    </ligand>
</feature>
<comment type="catalytic activity">
    <reaction evidence="5 7">
        <text>hydrogencarbonate + H(+) = CO2 + H2O</text>
        <dbReference type="Rhea" id="RHEA:10748"/>
        <dbReference type="ChEBI" id="CHEBI:15377"/>
        <dbReference type="ChEBI" id="CHEBI:15378"/>
        <dbReference type="ChEBI" id="CHEBI:16526"/>
        <dbReference type="ChEBI" id="CHEBI:17544"/>
        <dbReference type="EC" id="4.2.1.1"/>
    </reaction>
</comment>
<dbReference type="EMBL" id="CP046566">
    <property type="protein sequence ID" value="QGW27005.1"/>
    <property type="molecule type" value="Genomic_DNA"/>
</dbReference>
<evidence type="ECO:0000256" key="6">
    <source>
        <dbReference type="PIRSR" id="PIRSR601765-1"/>
    </source>
</evidence>
<dbReference type="Proteomes" id="UP000426027">
    <property type="component" value="Chromosome"/>
</dbReference>
<feature type="binding site" evidence="6">
    <location>
        <position position="101"/>
    </location>
    <ligand>
        <name>Zn(2+)</name>
        <dbReference type="ChEBI" id="CHEBI:29105"/>
    </ligand>
</feature>
<evidence type="ECO:0000256" key="2">
    <source>
        <dbReference type="ARBA" id="ARBA00022723"/>
    </source>
</evidence>
<dbReference type="PANTHER" id="PTHR11002">
    <property type="entry name" value="CARBONIC ANHYDRASE"/>
    <property type="match status" value="1"/>
</dbReference>
<keyword evidence="2 6" id="KW-0479">Metal-binding</keyword>
<accession>A0A6I6GF35</accession>
<dbReference type="PROSITE" id="PS00705">
    <property type="entry name" value="PROK_CO2_ANHYDRASE_2"/>
    <property type="match status" value="1"/>
</dbReference>